<keyword evidence="5" id="KW-0010">Activator</keyword>
<dbReference type="GO" id="GO:0003677">
    <property type="term" value="F:DNA binding"/>
    <property type="evidence" value="ECO:0007669"/>
    <property type="project" value="UniProtKB-KW"/>
</dbReference>
<evidence type="ECO:0000256" key="4">
    <source>
        <dbReference type="ARBA" id="ARBA00023125"/>
    </source>
</evidence>
<evidence type="ECO:0000256" key="5">
    <source>
        <dbReference type="ARBA" id="ARBA00023159"/>
    </source>
</evidence>
<evidence type="ECO:0000256" key="3">
    <source>
        <dbReference type="ARBA" id="ARBA00023015"/>
    </source>
</evidence>
<comment type="similarity">
    <text evidence="8">Belongs to the AP2/ERF transcription factor family. ERF subfamily.</text>
</comment>
<dbReference type="GO" id="GO:0006952">
    <property type="term" value="P:defense response"/>
    <property type="evidence" value="ECO:0007669"/>
    <property type="project" value="UniProtKB-KW"/>
</dbReference>
<name>A0ABD3DSL3_9LAMI</name>
<dbReference type="CDD" id="cd00018">
    <property type="entry name" value="AP2"/>
    <property type="match status" value="1"/>
</dbReference>
<comment type="caution">
    <text evidence="10">The sequence shown here is derived from an EMBL/GenBank/DDBJ whole genome shotgun (WGS) entry which is preliminary data.</text>
</comment>
<evidence type="ECO:0000256" key="2">
    <source>
        <dbReference type="ARBA" id="ARBA00022821"/>
    </source>
</evidence>
<evidence type="ECO:0000256" key="6">
    <source>
        <dbReference type="ARBA" id="ARBA00023163"/>
    </source>
</evidence>
<keyword evidence="11" id="KW-1185">Reference proteome</keyword>
<accession>A0ABD3DSL3</accession>
<dbReference type="InterPro" id="IPR045277">
    <property type="entry name" value="DRE1A-I"/>
</dbReference>
<dbReference type="FunFam" id="3.30.730.10:FF:000001">
    <property type="entry name" value="Ethylene-responsive transcription factor 2"/>
    <property type="match status" value="1"/>
</dbReference>
<evidence type="ECO:0000313" key="11">
    <source>
        <dbReference type="Proteomes" id="UP001632038"/>
    </source>
</evidence>
<gene>
    <name evidence="10" type="ORF">CASFOL_010448</name>
</gene>
<evidence type="ECO:0000256" key="1">
    <source>
        <dbReference type="ARBA" id="ARBA00004123"/>
    </source>
</evidence>
<comment type="subcellular location">
    <subcellularLocation>
        <location evidence="1">Nucleus</location>
    </subcellularLocation>
</comment>
<evidence type="ECO:0000313" key="10">
    <source>
        <dbReference type="EMBL" id="KAL3645268.1"/>
    </source>
</evidence>
<evidence type="ECO:0000256" key="8">
    <source>
        <dbReference type="ARBA" id="ARBA00024343"/>
    </source>
</evidence>
<dbReference type="AlphaFoldDB" id="A0ABD3DSL3"/>
<sequence length="156" mass="17183">MATSGQHSVYKGIRCRNGKWVSEIREPRKTTRIWLGTYATPEMAAAAYDVAALALKGRDAMVNFPDSAHLYPIPASRSASDIQAAAYAAAAKMKSGNLPENEDSLNEFVDEEALFDMPKLLVEMAHGMLVSPPHLKLASDEESPDDYYSRFDGLWS</sequence>
<dbReference type="SMART" id="SM00380">
    <property type="entry name" value="AP2"/>
    <property type="match status" value="1"/>
</dbReference>
<protein>
    <recommendedName>
        <fullName evidence="9">AP2/ERF domain-containing protein</fullName>
    </recommendedName>
</protein>
<keyword evidence="4" id="KW-0238">DNA-binding</keyword>
<keyword evidence="7" id="KW-0539">Nucleus</keyword>
<organism evidence="10 11">
    <name type="scientific">Castilleja foliolosa</name>
    <dbReference type="NCBI Taxonomy" id="1961234"/>
    <lineage>
        <taxon>Eukaryota</taxon>
        <taxon>Viridiplantae</taxon>
        <taxon>Streptophyta</taxon>
        <taxon>Embryophyta</taxon>
        <taxon>Tracheophyta</taxon>
        <taxon>Spermatophyta</taxon>
        <taxon>Magnoliopsida</taxon>
        <taxon>eudicotyledons</taxon>
        <taxon>Gunneridae</taxon>
        <taxon>Pentapetalae</taxon>
        <taxon>asterids</taxon>
        <taxon>lamiids</taxon>
        <taxon>Lamiales</taxon>
        <taxon>Orobanchaceae</taxon>
        <taxon>Pedicularideae</taxon>
        <taxon>Castillejinae</taxon>
        <taxon>Castilleja</taxon>
    </lineage>
</organism>
<evidence type="ECO:0000259" key="9">
    <source>
        <dbReference type="PROSITE" id="PS51032"/>
    </source>
</evidence>
<dbReference type="PROSITE" id="PS51032">
    <property type="entry name" value="AP2_ERF"/>
    <property type="match status" value="1"/>
</dbReference>
<keyword evidence="3" id="KW-0805">Transcription regulation</keyword>
<dbReference type="Proteomes" id="UP001632038">
    <property type="component" value="Unassembled WGS sequence"/>
</dbReference>
<dbReference type="InterPro" id="IPR016177">
    <property type="entry name" value="DNA-bd_dom_sf"/>
</dbReference>
<dbReference type="InterPro" id="IPR036955">
    <property type="entry name" value="AP2/ERF_dom_sf"/>
</dbReference>
<feature type="domain" description="AP2/ERF" evidence="9">
    <location>
        <begin position="9"/>
        <end position="65"/>
    </location>
</feature>
<dbReference type="SUPFAM" id="SSF54171">
    <property type="entry name" value="DNA-binding domain"/>
    <property type="match status" value="1"/>
</dbReference>
<dbReference type="PANTHER" id="PTHR31839">
    <property type="entry name" value="DEHYDRATION-RESPONSIVE ELEMENT-BINDING PROTEIN 1D"/>
    <property type="match status" value="1"/>
</dbReference>
<dbReference type="PANTHER" id="PTHR31839:SF85">
    <property type="entry name" value="AP2_ERF DOMAIN-CONTAINING PROTEIN"/>
    <property type="match status" value="1"/>
</dbReference>
<dbReference type="InterPro" id="IPR001471">
    <property type="entry name" value="AP2/ERF_dom"/>
</dbReference>
<evidence type="ECO:0000256" key="7">
    <source>
        <dbReference type="ARBA" id="ARBA00023242"/>
    </source>
</evidence>
<dbReference type="Pfam" id="PF00847">
    <property type="entry name" value="AP2"/>
    <property type="match status" value="1"/>
</dbReference>
<reference evidence="11" key="1">
    <citation type="journal article" date="2024" name="IScience">
        <title>Strigolactones Initiate the Formation of Haustorium-like Structures in Castilleja.</title>
        <authorList>
            <person name="Buerger M."/>
            <person name="Peterson D."/>
            <person name="Chory J."/>
        </authorList>
    </citation>
    <scope>NUCLEOTIDE SEQUENCE [LARGE SCALE GENOMIC DNA]</scope>
</reference>
<dbReference type="Gene3D" id="3.30.730.10">
    <property type="entry name" value="AP2/ERF domain"/>
    <property type="match status" value="1"/>
</dbReference>
<keyword evidence="6" id="KW-0804">Transcription</keyword>
<proteinExistence type="inferred from homology"/>
<dbReference type="EMBL" id="JAVIJP010000013">
    <property type="protein sequence ID" value="KAL3645268.1"/>
    <property type="molecule type" value="Genomic_DNA"/>
</dbReference>
<keyword evidence="2" id="KW-0611">Plant defense</keyword>
<dbReference type="GO" id="GO:0005634">
    <property type="term" value="C:nucleus"/>
    <property type="evidence" value="ECO:0007669"/>
    <property type="project" value="UniProtKB-SubCell"/>
</dbReference>